<dbReference type="STRING" id="1005048.CFU_2662"/>
<dbReference type="SMART" id="SM00866">
    <property type="entry name" value="UTRA"/>
    <property type="match status" value="1"/>
</dbReference>
<dbReference type="PANTHER" id="PTHR44846:SF1">
    <property type="entry name" value="MANNOSYL-D-GLYCERATE TRANSPORT_METABOLISM SYSTEM REPRESSOR MNGR-RELATED"/>
    <property type="match status" value="1"/>
</dbReference>
<keyword evidence="2" id="KW-0238">DNA-binding</keyword>
<dbReference type="Pfam" id="PF07702">
    <property type="entry name" value="UTRA"/>
    <property type="match status" value="1"/>
</dbReference>
<evidence type="ECO:0000256" key="1">
    <source>
        <dbReference type="ARBA" id="ARBA00023015"/>
    </source>
</evidence>
<evidence type="ECO:0000256" key="2">
    <source>
        <dbReference type="ARBA" id="ARBA00023125"/>
    </source>
</evidence>
<dbReference type="PRINTS" id="PR00035">
    <property type="entry name" value="HTHGNTR"/>
</dbReference>
<dbReference type="Gene3D" id="3.40.1410.10">
    <property type="entry name" value="Chorismate lyase-like"/>
    <property type="match status" value="1"/>
</dbReference>
<dbReference type="InterPro" id="IPR011663">
    <property type="entry name" value="UTRA"/>
</dbReference>
<dbReference type="InterPro" id="IPR036388">
    <property type="entry name" value="WH-like_DNA-bd_sf"/>
</dbReference>
<dbReference type="PROSITE" id="PS50949">
    <property type="entry name" value="HTH_GNTR"/>
    <property type="match status" value="1"/>
</dbReference>
<keyword evidence="3" id="KW-0804">Transcription</keyword>
<dbReference type="SMART" id="SM00345">
    <property type="entry name" value="HTH_GNTR"/>
    <property type="match status" value="1"/>
</dbReference>
<feature type="domain" description="HTH gntR-type" evidence="4">
    <location>
        <begin position="16"/>
        <end position="84"/>
    </location>
</feature>
<dbReference type="GO" id="GO:0003700">
    <property type="term" value="F:DNA-binding transcription factor activity"/>
    <property type="evidence" value="ECO:0007669"/>
    <property type="project" value="InterPro"/>
</dbReference>
<sequence>MANAINSFQIVDPSPIPLYVQVKDLLRARIFDGSYAPHAQLPPESGLGAIFGVSRITVRQALSDLQREGVIFKIPGKGTFVAKKKAAQQLTHLEGFAEAMTREGYQIYNRVVGHHAIPATAEVAQQLGVEAGTSVAEIRRVRHLNGEPVSLEITYLPEQLGQRLRNEDLTNRDIFLIFENDFGIALGHADLQIGAVTADRTLADALQVSEGSALLRIERLTYTAEGKPLDFEYLYFRSETFQYHLRIARRPAPVGSE</sequence>
<dbReference type="InterPro" id="IPR000524">
    <property type="entry name" value="Tscrpt_reg_HTH_GntR"/>
</dbReference>
<gene>
    <name evidence="5" type="ordered locus">CFU_2662</name>
</gene>
<dbReference type="Gene3D" id="1.10.10.10">
    <property type="entry name" value="Winged helix-like DNA-binding domain superfamily/Winged helix DNA-binding domain"/>
    <property type="match status" value="1"/>
</dbReference>
<dbReference type="eggNOG" id="COG2188">
    <property type="taxonomic scope" value="Bacteria"/>
</dbReference>
<organism evidence="5 6">
    <name type="scientific">Collimonas fungivorans (strain Ter331)</name>
    <dbReference type="NCBI Taxonomy" id="1005048"/>
    <lineage>
        <taxon>Bacteria</taxon>
        <taxon>Pseudomonadati</taxon>
        <taxon>Pseudomonadota</taxon>
        <taxon>Betaproteobacteria</taxon>
        <taxon>Burkholderiales</taxon>
        <taxon>Oxalobacteraceae</taxon>
        <taxon>Collimonas</taxon>
    </lineage>
</organism>
<reference evidence="5 6" key="1">
    <citation type="journal article" date="2004" name="Environ. Microbiol.">
        <title>Phylogeny-function analysis of (meta)genomic libraries: screening for expression of ribosomal RNA genes by large-insert library fluorescent in situ hybridization (LIL-FISH).</title>
        <authorList>
            <person name="Leveau J.H."/>
            <person name="Gerards S."/>
            <person name="de Boer W."/>
            <person name="van Veen J.A."/>
        </authorList>
    </citation>
    <scope>NUCLEOTIDE SEQUENCE [LARGE SCALE GENOMIC DNA]</scope>
    <source>
        <strain evidence="5 6">Ter331</strain>
    </source>
</reference>
<evidence type="ECO:0000313" key="6">
    <source>
        <dbReference type="Proteomes" id="UP000008392"/>
    </source>
</evidence>
<dbReference type="HOGENOM" id="CLU_063236_3_1_4"/>
<accession>G0AH83</accession>
<dbReference type="RefSeq" id="WP_014006642.1">
    <property type="nucleotide sequence ID" value="NC_015856.1"/>
</dbReference>
<dbReference type="InterPro" id="IPR050679">
    <property type="entry name" value="Bact_HTH_transcr_reg"/>
</dbReference>
<keyword evidence="1" id="KW-0805">Transcription regulation</keyword>
<dbReference type="SUPFAM" id="SSF46785">
    <property type="entry name" value="Winged helix' DNA-binding domain"/>
    <property type="match status" value="1"/>
</dbReference>
<reference evidence="6" key="6">
    <citation type="submission" date="2011-05" db="EMBL/GenBank/DDBJ databases">
        <title>Complete sequence of Collimonas fungivorans Ter331.</title>
        <authorList>
            <person name="Leveau J.H."/>
        </authorList>
    </citation>
    <scope>NUCLEOTIDE SEQUENCE [LARGE SCALE GENOMIC DNA]</scope>
    <source>
        <strain evidence="6">Ter331</strain>
    </source>
</reference>
<dbReference type="Pfam" id="PF00392">
    <property type="entry name" value="GntR"/>
    <property type="match status" value="1"/>
</dbReference>
<protein>
    <submittedName>
        <fullName evidence="5">Alkanesulfonate metabolism utilization regulator</fullName>
    </submittedName>
</protein>
<name>G0AH83_COLFT</name>
<dbReference type="FunFam" id="1.10.10.10:FF:000079">
    <property type="entry name" value="GntR family transcriptional regulator"/>
    <property type="match status" value="1"/>
</dbReference>
<dbReference type="PANTHER" id="PTHR44846">
    <property type="entry name" value="MANNOSYL-D-GLYCERATE TRANSPORT/METABOLISM SYSTEM REPRESSOR MNGR-RELATED"/>
    <property type="match status" value="1"/>
</dbReference>
<reference evidence="5 6" key="5">
    <citation type="journal article" date="2011" name="ISME J.">
        <title>Dual transcriptional profiling of a bacterial/fungal confrontation: Collimonas fungivorans versus Aspergillus niger.</title>
        <authorList>
            <person name="Mela F."/>
            <person name="Fritsche K."/>
            <person name="de Boer W."/>
            <person name="van Veen J.A."/>
            <person name="de Graaff L.H."/>
            <person name="van den Berg M."/>
            <person name="Leveau J.H."/>
        </authorList>
    </citation>
    <scope>NUCLEOTIDE SEQUENCE [LARGE SCALE GENOMIC DNA]</scope>
    <source>
        <strain evidence="5 6">Ter331</strain>
    </source>
</reference>
<dbReference type="KEGG" id="cfu:CFU_2662"/>
<dbReference type="Proteomes" id="UP000008392">
    <property type="component" value="Chromosome"/>
</dbReference>
<dbReference type="EMBL" id="CP002745">
    <property type="protein sequence ID" value="AEK62489.1"/>
    <property type="molecule type" value="Genomic_DNA"/>
</dbReference>
<reference evidence="5 6" key="3">
    <citation type="journal article" date="2008" name="FEMS Microbiol. Ecol.">
        <title>Identification and characterization of genes underlying chitinolysis in Collimonas fungivorans Ter331.</title>
        <authorList>
            <person name="Fritsche K."/>
            <person name="de Boer W."/>
            <person name="Gerards S."/>
            <person name="van den Berg M."/>
            <person name="van Veen J.A."/>
            <person name="Leveau J.H."/>
        </authorList>
    </citation>
    <scope>NUCLEOTIDE SEQUENCE [LARGE SCALE GENOMIC DNA]</scope>
    <source>
        <strain evidence="5 6">Ter331</strain>
    </source>
</reference>
<reference evidence="5 6" key="4">
    <citation type="journal article" date="2010" name="Environ. Microbiol.">
        <title>The bacterial genus Collimonas: mycophagy, weathering and other adaptive solutions to life in oligotrophic soil environments.</title>
        <authorList>
            <person name="Leveau J.H."/>
            <person name="Uroz S."/>
            <person name="de Boer W."/>
        </authorList>
    </citation>
    <scope>NUCLEOTIDE SEQUENCE [LARGE SCALE GENOMIC DNA]</scope>
    <source>
        <strain evidence="5 6">Ter331</strain>
    </source>
</reference>
<dbReference type="AlphaFoldDB" id="G0AH83"/>
<dbReference type="GO" id="GO:0003677">
    <property type="term" value="F:DNA binding"/>
    <property type="evidence" value="ECO:0007669"/>
    <property type="project" value="UniProtKB-KW"/>
</dbReference>
<dbReference type="InterPro" id="IPR028978">
    <property type="entry name" value="Chorismate_lyase_/UTRA_dom_sf"/>
</dbReference>
<evidence type="ECO:0000256" key="3">
    <source>
        <dbReference type="ARBA" id="ARBA00023163"/>
    </source>
</evidence>
<evidence type="ECO:0000313" key="5">
    <source>
        <dbReference type="EMBL" id="AEK62489.1"/>
    </source>
</evidence>
<proteinExistence type="predicted"/>
<dbReference type="CDD" id="cd07377">
    <property type="entry name" value="WHTH_GntR"/>
    <property type="match status" value="1"/>
</dbReference>
<keyword evidence="6" id="KW-1185">Reference proteome</keyword>
<dbReference type="GO" id="GO:0045892">
    <property type="term" value="P:negative regulation of DNA-templated transcription"/>
    <property type="evidence" value="ECO:0007669"/>
    <property type="project" value="TreeGrafter"/>
</dbReference>
<dbReference type="SUPFAM" id="SSF64288">
    <property type="entry name" value="Chorismate lyase-like"/>
    <property type="match status" value="1"/>
</dbReference>
<evidence type="ECO:0000259" key="4">
    <source>
        <dbReference type="PROSITE" id="PS50949"/>
    </source>
</evidence>
<reference evidence="5 6" key="2">
    <citation type="journal article" date="2006" name="J. Microbiol. Methods">
        <title>Genomic flank-sequencing of plasposon insertion sites for rapid identification of functional genes.</title>
        <authorList>
            <person name="Leveau J.H."/>
            <person name="Gerards S."/>
            <person name="Fritsche K."/>
            <person name="Zondag G."/>
            <person name="van Veen J.A."/>
        </authorList>
    </citation>
    <scope>NUCLEOTIDE SEQUENCE [LARGE SCALE GENOMIC DNA]</scope>
    <source>
        <strain evidence="5 6">Ter331</strain>
    </source>
</reference>
<dbReference type="InterPro" id="IPR036390">
    <property type="entry name" value="WH_DNA-bd_sf"/>
</dbReference>